<proteinExistence type="predicted"/>
<accession>A0A1D5APK0</accession>
<evidence type="ECO:0000313" key="2">
    <source>
        <dbReference type="EMBL" id="AOH69148.1"/>
    </source>
</evidence>
<keyword evidence="1" id="KW-0472">Membrane</keyword>
<keyword evidence="1" id="KW-0812">Transmembrane</keyword>
<feature type="transmembrane region" description="Helical" evidence="1">
    <location>
        <begin position="129"/>
        <end position="151"/>
    </location>
</feature>
<name>A0A1D5APK0_9VIRU</name>
<dbReference type="SUPFAM" id="SSF57567">
    <property type="entry name" value="Serine protease inhibitors"/>
    <property type="match status" value="1"/>
</dbReference>
<dbReference type="Gene3D" id="2.10.25.10">
    <property type="entry name" value="Laminin"/>
    <property type="match status" value="1"/>
</dbReference>
<gene>
    <name evidence="2" type="ORF">A6F54_79</name>
</gene>
<evidence type="ECO:0000256" key="1">
    <source>
        <dbReference type="SAM" id="Phobius"/>
    </source>
</evidence>
<protein>
    <submittedName>
        <fullName evidence="2">Uncharacterized protein</fullName>
    </submittedName>
</protein>
<organism evidence="2">
    <name type="scientific">Microplitis mediator bracovirus</name>
    <dbReference type="NCBI Taxonomy" id="1836595"/>
    <lineage>
        <taxon>Viruses</taxon>
        <taxon>Viruses incertae sedis</taxon>
        <taxon>Polydnaviriformidae</taxon>
        <taxon>Bracoviriform</taxon>
    </lineage>
</organism>
<reference evidence="2" key="1">
    <citation type="journal article" date="2016" name="PLoS ONE">
        <title>Analysis of Genetic Variation across the Encapsidated Genome of Microplitis demolitor Bracovirus in Parasitoid Wasps.</title>
        <authorList>
            <person name="Burke G.R."/>
        </authorList>
    </citation>
    <scope>NUCLEOTIDE SEQUENCE</scope>
    <source>
        <strain evidence="2">UGA</strain>
    </source>
</reference>
<dbReference type="InterPro" id="IPR036084">
    <property type="entry name" value="Ser_inhib-like_sf"/>
</dbReference>
<sequence length="164" mass="18595">MLLNRILLILLLAIYSTPRIGALPTESSRSRETNQLDLTSVALQIDSKLNYVLCGEHAVLNRTMRALEVRCYDDMPPFKYKNFLPECACIDGYMRNSANICIKAADCGPYISGSNFAASEDEDPAYVDFFWSLIIFHIFFLLVATIIYGIAKLCCLKKEIYDEK</sequence>
<dbReference type="EMBL" id="KX223740">
    <property type="protein sequence ID" value="AOH69148.1"/>
    <property type="molecule type" value="Genomic_DNA"/>
</dbReference>
<keyword evidence="1" id="KW-1133">Transmembrane helix</keyword>